<evidence type="ECO:0000313" key="2">
    <source>
        <dbReference type="Proteomes" id="UP000292627"/>
    </source>
</evidence>
<proteinExistence type="predicted"/>
<gene>
    <name evidence="1" type="ORF">EA660_20105</name>
</gene>
<name>A0A4Q8L4B0_9GAMM</name>
<accession>A0A4Q8L4B0</accession>
<dbReference type="Proteomes" id="UP000292627">
    <property type="component" value="Unassembled WGS sequence"/>
</dbReference>
<organism evidence="1 2">
    <name type="scientific">Pseudoxanthomonas winnipegensis</name>
    <dbReference type="NCBI Taxonomy" id="2480810"/>
    <lineage>
        <taxon>Bacteria</taxon>
        <taxon>Pseudomonadati</taxon>
        <taxon>Pseudomonadota</taxon>
        <taxon>Gammaproteobacteria</taxon>
        <taxon>Lysobacterales</taxon>
        <taxon>Lysobacteraceae</taxon>
        <taxon>Pseudoxanthomonas</taxon>
    </lineage>
</organism>
<sequence>MRKVKVESGSGPATAYSSEAMLALTATAQAASFTLALNVNGYVSGVTSVNNGTTSTFDILADTVRFLAPNGGARTEFSNGNWRVYDGNGVLRTAMGINI</sequence>
<dbReference type="AlphaFoldDB" id="A0A4Q8L4B0"/>
<evidence type="ECO:0000313" key="1">
    <source>
        <dbReference type="EMBL" id="TAA19051.1"/>
    </source>
</evidence>
<dbReference type="OrthoDB" id="109844at2"/>
<protein>
    <submittedName>
        <fullName evidence="1">Uncharacterized protein</fullName>
    </submittedName>
</protein>
<comment type="caution">
    <text evidence="1">The sequence shown here is derived from an EMBL/GenBank/DDBJ whole genome shotgun (WGS) entry which is preliminary data.</text>
</comment>
<dbReference type="EMBL" id="SHMC01000014">
    <property type="protein sequence ID" value="TAA19051.1"/>
    <property type="molecule type" value="Genomic_DNA"/>
</dbReference>
<reference evidence="1 2" key="1">
    <citation type="submission" date="2019-02" db="EMBL/GenBank/DDBJ databases">
        <title>WGS of Pseudoxanthomonas species novum from clinical isolates.</title>
        <authorList>
            <person name="Bernier A.-M."/>
            <person name="Bernard K."/>
            <person name="Vachon A."/>
        </authorList>
    </citation>
    <scope>NUCLEOTIDE SEQUENCE [LARGE SCALE GENOMIC DNA]</scope>
    <source>
        <strain evidence="1 2">NML171200</strain>
    </source>
</reference>